<proteinExistence type="predicted"/>
<dbReference type="GO" id="GO:0046872">
    <property type="term" value="F:metal ion binding"/>
    <property type="evidence" value="ECO:0007669"/>
    <property type="project" value="InterPro"/>
</dbReference>
<feature type="region of interest" description="Disordered" evidence="2">
    <location>
        <begin position="17"/>
        <end position="44"/>
    </location>
</feature>
<dbReference type="Gene3D" id="2.60.120.290">
    <property type="entry name" value="Spermadhesin, CUB domain"/>
    <property type="match status" value="1"/>
</dbReference>
<keyword evidence="1" id="KW-1015">Disulfide bond</keyword>
<reference evidence="4" key="1">
    <citation type="submission" date="2019-08" db="EMBL/GenBank/DDBJ databases">
        <authorList>
            <person name="Kucharzyk K."/>
            <person name="Murdoch R.W."/>
            <person name="Higgins S."/>
            <person name="Loffler F."/>
        </authorList>
    </citation>
    <scope>NUCLEOTIDE SEQUENCE</scope>
</reference>
<dbReference type="InterPro" id="IPR000859">
    <property type="entry name" value="CUB_dom"/>
</dbReference>
<evidence type="ECO:0000259" key="3">
    <source>
        <dbReference type="PROSITE" id="PS01180"/>
    </source>
</evidence>
<dbReference type="SUPFAM" id="SSF49854">
    <property type="entry name" value="Spermadhesin, CUB domain"/>
    <property type="match status" value="1"/>
</dbReference>
<dbReference type="SUPFAM" id="SSF55008">
    <property type="entry name" value="HMA, heavy metal-associated domain"/>
    <property type="match status" value="1"/>
</dbReference>
<gene>
    <name evidence="4" type="ORF">SDC9_110343</name>
</gene>
<evidence type="ECO:0000256" key="2">
    <source>
        <dbReference type="SAM" id="MobiDB-lite"/>
    </source>
</evidence>
<dbReference type="PROSITE" id="PS01180">
    <property type="entry name" value="CUB"/>
    <property type="match status" value="1"/>
</dbReference>
<evidence type="ECO:0000256" key="1">
    <source>
        <dbReference type="ARBA" id="ARBA00023157"/>
    </source>
</evidence>
<accession>A0A645BJR5</accession>
<feature type="domain" description="CUB" evidence="3">
    <location>
        <begin position="57"/>
        <end position="167"/>
    </location>
</feature>
<protein>
    <recommendedName>
        <fullName evidence="3">CUB domain-containing protein</fullName>
    </recommendedName>
</protein>
<dbReference type="EMBL" id="VSSQ01019428">
    <property type="protein sequence ID" value="MPM63463.1"/>
    <property type="molecule type" value="Genomic_DNA"/>
</dbReference>
<organism evidence="4">
    <name type="scientific">bioreactor metagenome</name>
    <dbReference type="NCBI Taxonomy" id="1076179"/>
    <lineage>
        <taxon>unclassified sequences</taxon>
        <taxon>metagenomes</taxon>
        <taxon>ecological metagenomes</taxon>
    </lineage>
</organism>
<dbReference type="AlphaFoldDB" id="A0A645BJR5"/>
<sequence>MLTLLGFSAFGQEDVRQKVKSGTNNSSAEARIPEQQKTEQSQKNAVSEAEAFRFKMSDGSVQTCFGEFFDSGGPTGSYSVDENSTYTIESGTEGAYLILRFVEFFLSEGDELTVYDGGSAAAKVIGTFSKSNPIPFEIRSTGGTLTFVFTSDSEGNGSGWRASIACYVGSRKVLKTDGTVPSTRLIYHVGGLKTDSDFRLIEDMLKANEYVLNCEYDKENSYITVTVSDESFKDVILEQISSSKSSLGYDISVKLREIIPAK</sequence>
<dbReference type="InterPro" id="IPR036163">
    <property type="entry name" value="HMA_dom_sf"/>
</dbReference>
<dbReference type="CDD" id="cd00041">
    <property type="entry name" value="CUB"/>
    <property type="match status" value="1"/>
</dbReference>
<dbReference type="Pfam" id="PF00431">
    <property type="entry name" value="CUB"/>
    <property type="match status" value="1"/>
</dbReference>
<evidence type="ECO:0000313" key="4">
    <source>
        <dbReference type="EMBL" id="MPM63463.1"/>
    </source>
</evidence>
<comment type="caution">
    <text evidence="4">The sequence shown here is derived from an EMBL/GenBank/DDBJ whole genome shotgun (WGS) entry which is preliminary data.</text>
</comment>
<name>A0A645BJR5_9ZZZZ</name>
<dbReference type="InterPro" id="IPR035914">
    <property type="entry name" value="Sperma_CUB_dom_sf"/>
</dbReference>
<dbReference type="SMART" id="SM00042">
    <property type="entry name" value="CUB"/>
    <property type="match status" value="1"/>
</dbReference>